<evidence type="ECO:0000256" key="3">
    <source>
        <dbReference type="ARBA" id="ARBA00023163"/>
    </source>
</evidence>
<keyword evidence="3" id="KW-0804">Transcription</keyword>
<dbReference type="GO" id="GO:0003700">
    <property type="term" value="F:DNA-binding transcription factor activity"/>
    <property type="evidence" value="ECO:0007669"/>
    <property type="project" value="InterPro"/>
</dbReference>
<protein>
    <recommendedName>
        <fullName evidence="4">HTH arsR-type domain-containing protein</fullName>
    </recommendedName>
</protein>
<sequence>MSTHVSVATSPAALVDLAAQFALLADPLRLRIVESLANEQLCTCHLIEITGAKQTTVSHHLRILREAGVVRSEAEGRFTWYRLTPGAFADGLRQLRGITEAARSTPRLRPACAT</sequence>
<feature type="domain" description="HTH arsR-type" evidence="4">
    <location>
        <begin position="9"/>
        <end position="103"/>
    </location>
</feature>
<keyword evidence="2" id="KW-0238">DNA-binding</keyword>
<dbReference type="CDD" id="cd00090">
    <property type="entry name" value="HTH_ARSR"/>
    <property type="match status" value="1"/>
</dbReference>
<dbReference type="InterPro" id="IPR036388">
    <property type="entry name" value="WH-like_DNA-bd_sf"/>
</dbReference>
<dbReference type="SUPFAM" id="SSF46785">
    <property type="entry name" value="Winged helix' DNA-binding domain"/>
    <property type="match status" value="1"/>
</dbReference>
<dbReference type="Pfam" id="PF01022">
    <property type="entry name" value="HTH_5"/>
    <property type="match status" value="1"/>
</dbReference>
<dbReference type="GO" id="GO:0003677">
    <property type="term" value="F:DNA binding"/>
    <property type="evidence" value="ECO:0007669"/>
    <property type="project" value="UniProtKB-KW"/>
</dbReference>
<dbReference type="InterPro" id="IPR001845">
    <property type="entry name" value="HTH_ArsR_DNA-bd_dom"/>
</dbReference>
<dbReference type="SMART" id="SM00418">
    <property type="entry name" value="HTH_ARSR"/>
    <property type="match status" value="1"/>
</dbReference>
<dbReference type="Gene3D" id="1.10.10.10">
    <property type="entry name" value="Winged helix-like DNA-binding domain superfamily/Winged helix DNA-binding domain"/>
    <property type="match status" value="1"/>
</dbReference>
<dbReference type="PRINTS" id="PR00778">
    <property type="entry name" value="HTHARSR"/>
</dbReference>
<proteinExistence type="predicted"/>
<accession>A0A1J5QK66</accession>
<evidence type="ECO:0000256" key="2">
    <source>
        <dbReference type="ARBA" id="ARBA00023125"/>
    </source>
</evidence>
<dbReference type="InterPro" id="IPR036390">
    <property type="entry name" value="WH_DNA-bd_sf"/>
</dbReference>
<name>A0A1J5QK66_9ZZZZ</name>
<keyword evidence="1" id="KW-0805">Transcription regulation</keyword>
<dbReference type="InterPro" id="IPR011991">
    <property type="entry name" value="ArsR-like_HTH"/>
</dbReference>
<dbReference type="PANTHER" id="PTHR43132:SF2">
    <property type="entry name" value="ARSENICAL RESISTANCE OPERON REPRESSOR ARSR-RELATED"/>
    <property type="match status" value="1"/>
</dbReference>
<dbReference type="PROSITE" id="PS50987">
    <property type="entry name" value="HTH_ARSR_2"/>
    <property type="match status" value="1"/>
</dbReference>
<evidence type="ECO:0000256" key="1">
    <source>
        <dbReference type="ARBA" id="ARBA00023015"/>
    </source>
</evidence>
<dbReference type="NCBIfam" id="NF033788">
    <property type="entry name" value="HTH_metalloreg"/>
    <property type="match status" value="1"/>
</dbReference>
<organism evidence="5">
    <name type="scientific">mine drainage metagenome</name>
    <dbReference type="NCBI Taxonomy" id="410659"/>
    <lineage>
        <taxon>unclassified sequences</taxon>
        <taxon>metagenomes</taxon>
        <taxon>ecological metagenomes</taxon>
    </lineage>
</organism>
<dbReference type="AlphaFoldDB" id="A0A1J5QK66"/>
<dbReference type="PANTHER" id="PTHR43132">
    <property type="entry name" value="ARSENICAL RESISTANCE OPERON REPRESSOR ARSR-RELATED"/>
    <property type="match status" value="1"/>
</dbReference>
<dbReference type="EMBL" id="MLJW01000659">
    <property type="protein sequence ID" value="OIQ83937.1"/>
    <property type="molecule type" value="Genomic_DNA"/>
</dbReference>
<dbReference type="InterPro" id="IPR051011">
    <property type="entry name" value="Metal_resp_trans_reg"/>
</dbReference>
<evidence type="ECO:0000259" key="4">
    <source>
        <dbReference type="PROSITE" id="PS50987"/>
    </source>
</evidence>
<reference evidence="5" key="1">
    <citation type="submission" date="2016-10" db="EMBL/GenBank/DDBJ databases">
        <title>Sequence of Gallionella enrichment culture.</title>
        <authorList>
            <person name="Poehlein A."/>
            <person name="Muehling M."/>
            <person name="Daniel R."/>
        </authorList>
    </citation>
    <scope>NUCLEOTIDE SEQUENCE</scope>
</reference>
<evidence type="ECO:0000313" key="5">
    <source>
        <dbReference type="EMBL" id="OIQ83937.1"/>
    </source>
</evidence>
<gene>
    <name evidence="5" type="ORF">GALL_342610</name>
</gene>
<comment type="caution">
    <text evidence="5">The sequence shown here is derived from an EMBL/GenBank/DDBJ whole genome shotgun (WGS) entry which is preliminary data.</text>
</comment>